<keyword evidence="5" id="KW-0456">Lyase</keyword>
<accession>A0ABD5RT32</accession>
<name>A0ABD5RT32_9EURY</name>
<evidence type="ECO:0000256" key="2">
    <source>
        <dbReference type="ARBA" id="ARBA00022723"/>
    </source>
</evidence>
<organism evidence="5 6">
    <name type="scientific">Halomarina salina</name>
    <dbReference type="NCBI Taxonomy" id="1872699"/>
    <lineage>
        <taxon>Archaea</taxon>
        <taxon>Methanobacteriati</taxon>
        <taxon>Methanobacteriota</taxon>
        <taxon>Stenosarchaea group</taxon>
        <taxon>Halobacteria</taxon>
        <taxon>Halobacteriales</taxon>
        <taxon>Natronomonadaceae</taxon>
        <taxon>Halomarina</taxon>
    </lineage>
</organism>
<evidence type="ECO:0000256" key="1">
    <source>
        <dbReference type="ARBA" id="ARBA00001946"/>
    </source>
</evidence>
<dbReference type="PANTHER" id="PTHR32308">
    <property type="entry name" value="LYASE BETA SUBUNIT, PUTATIVE (AFU_ORTHOLOGUE AFUA_4G13030)-RELATED"/>
    <property type="match status" value="1"/>
</dbReference>
<proteinExistence type="predicted"/>
<feature type="domain" description="HpcH/HpaI aldolase/citrate lyase" evidence="4">
    <location>
        <begin position="4"/>
        <end position="216"/>
    </location>
</feature>
<dbReference type="Gene3D" id="3.20.20.60">
    <property type="entry name" value="Phosphoenolpyruvate-binding domains"/>
    <property type="match status" value="1"/>
</dbReference>
<dbReference type="GO" id="GO:0046872">
    <property type="term" value="F:metal ion binding"/>
    <property type="evidence" value="ECO:0007669"/>
    <property type="project" value="UniProtKB-KW"/>
</dbReference>
<protein>
    <submittedName>
        <fullName evidence="5">HpcH/HpaI aldolase/citrate lyase family protein</fullName>
    </submittedName>
</protein>
<evidence type="ECO:0000313" key="5">
    <source>
        <dbReference type="EMBL" id="MFC5973576.1"/>
    </source>
</evidence>
<dbReference type="PIRSF" id="PIRSF015582">
    <property type="entry name" value="Cit_lyase_B"/>
    <property type="match status" value="1"/>
</dbReference>
<dbReference type="InterPro" id="IPR040442">
    <property type="entry name" value="Pyrv_kinase-like_dom_sf"/>
</dbReference>
<dbReference type="InterPro" id="IPR011206">
    <property type="entry name" value="Citrate_lyase_beta/mcl1/mcl2"/>
</dbReference>
<dbReference type="RefSeq" id="WP_247420597.1">
    <property type="nucleotide sequence ID" value="NZ_JALLGW010000003.1"/>
</dbReference>
<dbReference type="GO" id="GO:0016829">
    <property type="term" value="F:lyase activity"/>
    <property type="evidence" value="ECO:0007669"/>
    <property type="project" value="UniProtKB-KW"/>
</dbReference>
<dbReference type="SUPFAM" id="SSF51621">
    <property type="entry name" value="Phosphoenolpyruvate/pyruvate domain"/>
    <property type="match status" value="1"/>
</dbReference>
<evidence type="ECO:0000259" key="4">
    <source>
        <dbReference type="Pfam" id="PF03328"/>
    </source>
</evidence>
<dbReference type="InterPro" id="IPR005000">
    <property type="entry name" value="Aldolase/citrate-lyase_domain"/>
</dbReference>
<dbReference type="Proteomes" id="UP001596099">
    <property type="component" value="Unassembled WGS sequence"/>
</dbReference>
<dbReference type="PANTHER" id="PTHR32308:SF0">
    <property type="entry name" value="HPCH_HPAI ALDOLASE_CITRATE LYASE DOMAIN-CONTAINING PROTEIN"/>
    <property type="match status" value="1"/>
</dbReference>
<sequence>MSDRSYLFVPGDDEGAVESARGSSTDAVILDLEDTVAESAKEAARRVVVRTVEEWSPSDPTLYIRVNGLDTEYALTDVAAVLDCDGAPEALVVPDVRSATEVDIVADVLDAASSAVGLVPLVERPEAVFRAHEIATASDRTVALAFGSVDFRMNVGLSALDTDADVYLPRYLVSMAASAAGCRALDTVFLDCEDAAGLRAETREARRIGFDGKMAIAESQIPDVHEGFAPTERELDRARRLVAAFEETDSGVVSFEGTFVDRPVVEQQRRLLDRAAE</sequence>
<keyword evidence="2" id="KW-0479">Metal-binding</keyword>
<keyword evidence="3" id="KW-0460">Magnesium</keyword>
<comment type="cofactor">
    <cofactor evidence="1">
        <name>Mg(2+)</name>
        <dbReference type="ChEBI" id="CHEBI:18420"/>
    </cofactor>
</comment>
<reference evidence="5 6" key="1">
    <citation type="journal article" date="2019" name="Int. J. Syst. Evol. Microbiol.">
        <title>The Global Catalogue of Microorganisms (GCM) 10K type strain sequencing project: providing services to taxonomists for standard genome sequencing and annotation.</title>
        <authorList>
            <consortium name="The Broad Institute Genomics Platform"/>
            <consortium name="The Broad Institute Genome Sequencing Center for Infectious Disease"/>
            <person name="Wu L."/>
            <person name="Ma J."/>
        </authorList>
    </citation>
    <scope>NUCLEOTIDE SEQUENCE [LARGE SCALE GENOMIC DNA]</scope>
    <source>
        <strain evidence="5 6">CGMCC 1.12543</strain>
    </source>
</reference>
<gene>
    <name evidence="5" type="ORF">ACFPYI_19785</name>
</gene>
<dbReference type="AlphaFoldDB" id="A0ABD5RT32"/>
<dbReference type="InterPro" id="IPR015813">
    <property type="entry name" value="Pyrv/PenolPyrv_kinase-like_dom"/>
</dbReference>
<comment type="caution">
    <text evidence="5">The sequence shown here is derived from an EMBL/GenBank/DDBJ whole genome shotgun (WGS) entry which is preliminary data.</text>
</comment>
<evidence type="ECO:0000313" key="6">
    <source>
        <dbReference type="Proteomes" id="UP001596099"/>
    </source>
</evidence>
<dbReference type="Pfam" id="PF03328">
    <property type="entry name" value="HpcH_HpaI"/>
    <property type="match status" value="1"/>
</dbReference>
<evidence type="ECO:0000256" key="3">
    <source>
        <dbReference type="ARBA" id="ARBA00022842"/>
    </source>
</evidence>
<keyword evidence="6" id="KW-1185">Reference proteome</keyword>
<dbReference type="EMBL" id="JBHSQH010000002">
    <property type="protein sequence ID" value="MFC5973576.1"/>
    <property type="molecule type" value="Genomic_DNA"/>
</dbReference>